<keyword evidence="5" id="KW-1185">Reference proteome</keyword>
<comment type="caution">
    <text evidence="4">The sequence shown here is derived from an EMBL/GenBank/DDBJ whole genome shotgun (WGS) entry which is preliminary data.</text>
</comment>
<feature type="transmembrane region" description="Helical" evidence="2">
    <location>
        <begin position="28"/>
        <end position="47"/>
    </location>
</feature>
<evidence type="ECO:0000256" key="1">
    <source>
        <dbReference type="SAM" id="MobiDB-lite"/>
    </source>
</evidence>
<feature type="transmembrane region" description="Helical" evidence="2">
    <location>
        <begin position="53"/>
        <end position="69"/>
    </location>
</feature>
<keyword evidence="2" id="KW-1133">Transmembrane helix</keyword>
<keyword evidence="2" id="KW-0472">Membrane</keyword>
<organism evidence="4 5">
    <name type="scientific">Hoyosella altamirensis</name>
    <dbReference type="NCBI Taxonomy" id="616997"/>
    <lineage>
        <taxon>Bacteria</taxon>
        <taxon>Bacillati</taxon>
        <taxon>Actinomycetota</taxon>
        <taxon>Actinomycetes</taxon>
        <taxon>Mycobacteriales</taxon>
        <taxon>Hoyosellaceae</taxon>
        <taxon>Hoyosella</taxon>
    </lineage>
</organism>
<keyword evidence="2" id="KW-0812">Transmembrane</keyword>
<accession>A0A839RIF9</accession>
<dbReference type="Proteomes" id="UP000567922">
    <property type="component" value="Unassembled WGS sequence"/>
</dbReference>
<dbReference type="AlphaFoldDB" id="A0A839RIF9"/>
<protein>
    <recommendedName>
        <fullName evidence="3">Low molecular weight protein antigen 6 PH domain-containing protein</fullName>
    </recommendedName>
</protein>
<evidence type="ECO:0000313" key="5">
    <source>
        <dbReference type="Proteomes" id="UP000567922"/>
    </source>
</evidence>
<reference evidence="4 5" key="1">
    <citation type="submission" date="2020-08" db="EMBL/GenBank/DDBJ databases">
        <title>Sequencing the genomes of 1000 actinobacteria strains.</title>
        <authorList>
            <person name="Klenk H.-P."/>
        </authorList>
    </citation>
    <scope>NUCLEOTIDE SEQUENCE [LARGE SCALE GENOMIC DNA]</scope>
    <source>
        <strain evidence="4 5">DSM 45258</strain>
    </source>
</reference>
<evidence type="ECO:0000256" key="2">
    <source>
        <dbReference type="SAM" id="Phobius"/>
    </source>
</evidence>
<dbReference type="InterPro" id="IPR019692">
    <property type="entry name" value="CFP-6_PH"/>
</dbReference>
<evidence type="ECO:0000259" key="3">
    <source>
        <dbReference type="Pfam" id="PF10756"/>
    </source>
</evidence>
<gene>
    <name evidence="4" type="ORF">FHU29_000654</name>
</gene>
<sequence length="147" mass="15907">MPEADSVKPAEPQGPLPQRERPVQTIRISRLTLLGVLLLAVCVAVPASAQPVLFGWLGAIPIVLAIWILRVRTRVSESAVDVRTLRGTRHISWSDIKGLTFPKYKSARAVLHDGSSVPLPAVTFNDLPKITPLSGGRIPDLHASAQK</sequence>
<feature type="domain" description="Low molecular weight protein antigen 6 PH" evidence="3">
    <location>
        <begin position="70"/>
        <end position="140"/>
    </location>
</feature>
<dbReference type="EMBL" id="JACHWS010000001">
    <property type="protein sequence ID" value="MBB3036220.1"/>
    <property type="molecule type" value="Genomic_DNA"/>
</dbReference>
<name>A0A839RIF9_9ACTN</name>
<dbReference type="RefSeq" id="WP_064440148.1">
    <property type="nucleotide sequence ID" value="NZ_BDDI01000007.1"/>
</dbReference>
<feature type="region of interest" description="Disordered" evidence="1">
    <location>
        <begin position="1"/>
        <end position="21"/>
    </location>
</feature>
<dbReference type="Pfam" id="PF10756">
    <property type="entry name" value="bPH_6"/>
    <property type="match status" value="1"/>
</dbReference>
<evidence type="ECO:0000313" key="4">
    <source>
        <dbReference type="EMBL" id="MBB3036220.1"/>
    </source>
</evidence>
<proteinExistence type="predicted"/>